<reference evidence="2" key="1">
    <citation type="journal article" date="2014" name="Nat. Commun.">
        <title>The emerging biofuel crop Camelina sativa retains a highly undifferentiated hexaploid genome structure.</title>
        <authorList>
            <person name="Kagale S."/>
            <person name="Koh C."/>
            <person name="Nixon J."/>
            <person name="Bollina V."/>
            <person name="Clarke W.E."/>
            <person name="Tuteja R."/>
            <person name="Spillane C."/>
            <person name="Robinson S.J."/>
            <person name="Links M.G."/>
            <person name="Clarke C."/>
            <person name="Higgins E.E."/>
            <person name="Huebert T."/>
            <person name="Sharpe A.G."/>
            <person name="Parkin I.A."/>
        </authorList>
    </citation>
    <scope>NUCLEOTIDE SEQUENCE [LARGE SCALE GENOMIC DNA]</scope>
    <source>
        <strain evidence="2">cv. DH55</strain>
    </source>
</reference>
<feature type="compositionally biased region" description="Polar residues" evidence="1">
    <location>
        <begin position="77"/>
        <end position="87"/>
    </location>
</feature>
<evidence type="ECO:0000313" key="2">
    <source>
        <dbReference type="Proteomes" id="UP000694864"/>
    </source>
</evidence>
<evidence type="ECO:0000256" key="1">
    <source>
        <dbReference type="SAM" id="MobiDB-lite"/>
    </source>
</evidence>
<dbReference type="Proteomes" id="UP000694864">
    <property type="component" value="Chromosome 15"/>
</dbReference>
<evidence type="ECO:0000313" key="3">
    <source>
        <dbReference type="RefSeq" id="XP_019092948.1"/>
    </source>
</evidence>
<keyword evidence="2" id="KW-1185">Reference proteome</keyword>
<feature type="region of interest" description="Disordered" evidence="1">
    <location>
        <begin position="1"/>
        <end position="38"/>
    </location>
</feature>
<sequence>MRSQEEEGAFGKGSTSQAVAVVPEDIHTGMVKEGEETDFMVDNDDLLEEGEYPDGHEAALAEYRIGKEDATLADQGMDSQPDTNDSPQGMGKKQKNQARQDIILRGKPADGGRQLRKGTVALPKPPAET</sequence>
<accession>A0ABM1R1R0</accession>
<dbReference type="RefSeq" id="XP_019092948.1">
    <property type="nucleotide sequence ID" value="XM_019237403.1"/>
</dbReference>
<dbReference type="GeneID" id="104747188"/>
<name>A0ABM1R1R0_CAMSA</name>
<proteinExistence type="predicted"/>
<reference evidence="3" key="2">
    <citation type="submission" date="2025-08" db="UniProtKB">
        <authorList>
            <consortium name="RefSeq"/>
        </authorList>
    </citation>
    <scope>IDENTIFICATION</scope>
    <source>
        <tissue evidence="3">Leaf</tissue>
    </source>
</reference>
<feature type="region of interest" description="Disordered" evidence="1">
    <location>
        <begin position="66"/>
        <end position="129"/>
    </location>
</feature>
<gene>
    <name evidence="3" type="primary">LOC104747188</name>
</gene>
<organism evidence="2 3">
    <name type="scientific">Camelina sativa</name>
    <name type="common">False flax</name>
    <name type="synonym">Myagrum sativum</name>
    <dbReference type="NCBI Taxonomy" id="90675"/>
    <lineage>
        <taxon>Eukaryota</taxon>
        <taxon>Viridiplantae</taxon>
        <taxon>Streptophyta</taxon>
        <taxon>Embryophyta</taxon>
        <taxon>Tracheophyta</taxon>
        <taxon>Spermatophyta</taxon>
        <taxon>Magnoliopsida</taxon>
        <taxon>eudicotyledons</taxon>
        <taxon>Gunneridae</taxon>
        <taxon>Pentapetalae</taxon>
        <taxon>rosids</taxon>
        <taxon>malvids</taxon>
        <taxon>Brassicales</taxon>
        <taxon>Brassicaceae</taxon>
        <taxon>Camelineae</taxon>
        <taxon>Camelina</taxon>
    </lineage>
</organism>
<protein>
    <submittedName>
        <fullName evidence="3">Uncharacterized protein LOC104747188</fullName>
    </submittedName>
</protein>
<feature type="compositionally biased region" description="Basic and acidic residues" evidence="1">
    <location>
        <begin position="24"/>
        <end position="34"/>
    </location>
</feature>